<dbReference type="Proteomes" id="UP000070224">
    <property type="component" value="Unassembled WGS sequence"/>
</dbReference>
<comment type="caution">
    <text evidence="1">The sequence shown here is derived from an EMBL/GenBank/DDBJ whole genome shotgun (WGS) entry which is preliminary data.</text>
</comment>
<keyword evidence="2" id="KW-1185">Reference proteome</keyword>
<dbReference type="STRING" id="322095.HMPREF3185_02075"/>
<dbReference type="Pfam" id="PF16271">
    <property type="entry name" value="DUF4924"/>
    <property type="match status" value="1"/>
</dbReference>
<sequence length="185" mass="21458">MIIAQKKRKENIAEYLLYMWQVEDLIRAAGVSPEGVEQLLLPRYDVDKEKRAEIRSWYLELIEMMRTEGKVQSGHLDVNRIVLMQLEELHRRLISNPNDIVYSGLHLQILPALIQLRGKNNGATESDLETCFNALYGYITLSLQHKEVSEETKKSMKQISAFLAMLAHRYKMEQEGIKAEDTTHN</sequence>
<dbReference type="InterPro" id="IPR032574">
    <property type="entry name" value="DUF4924"/>
</dbReference>
<evidence type="ECO:0000313" key="1">
    <source>
        <dbReference type="EMBL" id="KXB73333.1"/>
    </source>
</evidence>
<evidence type="ECO:0008006" key="3">
    <source>
        <dbReference type="Google" id="ProtNLM"/>
    </source>
</evidence>
<accession>A0A134B064</accession>
<name>A0A134B064_9PORP</name>
<dbReference type="EMBL" id="LSDK01000140">
    <property type="protein sequence ID" value="KXB73333.1"/>
    <property type="molecule type" value="Genomic_DNA"/>
</dbReference>
<dbReference type="RefSeq" id="WP_060936100.1">
    <property type="nucleotide sequence ID" value="NZ_KQ960466.1"/>
</dbReference>
<organism evidence="1 2">
    <name type="scientific">Porphyromonas somerae</name>
    <dbReference type="NCBI Taxonomy" id="322095"/>
    <lineage>
        <taxon>Bacteria</taxon>
        <taxon>Pseudomonadati</taxon>
        <taxon>Bacteroidota</taxon>
        <taxon>Bacteroidia</taxon>
        <taxon>Bacteroidales</taxon>
        <taxon>Porphyromonadaceae</taxon>
        <taxon>Porphyromonas</taxon>
    </lineage>
</organism>
<evidence type="ECO:0000313" key="2">
    <source>
        <dbReference type="Proteomes" id="UP000070224"/>
    </source>
</evidence>
<proteinExistence type="predicted"/>
<dbReference type="AlphaFoldDB" id="A0A134B064"/>
<dbReference type="OrthoDB" id="1095125at2"/>
<reference evidence="2" key="1">
    <citation type="submission" date="2016-01" db="EMBL/GenBank/DDBJ databases">
        <authorList>
            <person name="Mitreva M."/>
            <person name="Pepin K.H."/>
            <person name="Mihindukulasuriya K.A."/>
            <person name="Fulton R."/>
            <person name="Fronick C."/>
            <person name="O'Laughlin M."/>
            <person name="Miner T."/>
            <person name="Herter B."/>
            <person name="Rosa B.A."/>
            <person name="Cordes M."/>
            <person name="Tomlinson C."/>
            <person name="Wollam A."/>
            <person name="Palsikar V.B."/>
            <person name="Mardis E.R."/>
            <person name="Wilson R.K."/>
        </authorList>
    </citation>
    <scope>NUCLEOTIDE SEQUENCE [LARGE SCALE GENOMIC DNA]</scope>
    <source>
        <strain evidence="2">KA00683</strain>
    </source>
</reference>
<dbReference type="PATRIC" id="fig|322095.3.peg.2045"/>
<gene>
    <name evidence="1" type="ORF">HMPREF3185_02075</name>
</gene>
<protein>
    <recommendedName>
        <fullName evidence="3">DUF4924 domain-containing protein</fullName>
    </recommendedName>
</protein>